<name>A0A318KLK8_9FIRM</name>
<accession>A0A318KLK8</accession>
<dbReference type="EMBL" id="QJKH01000010">
    <property type="protein sequence ID" value="PXX77568.1"/>
    <property type="molecule type" value="Genomic_DNA"/>
</dbReference>
<feature type="compositionally biased region" description="Acidic residues" evidence="1">
    <location>
        <begin position="619"/>
        <end position="629"/>
    </location>
</feature>
<keyword evidence="2" id="KW-1133">Transmembrane helix</keyword>
<dbReference type="AlphaFoldDB" id="A0A318KLK8"/>
<keyword evidence="3" id="KW-0732">Signal</keyword>
<keyword evidence="5" id="KW-1185">Reference proteome</keyword>
<feature type="transmembrane region" description="Helical" evidence="2">
    <location>
        <begin position="584"/>
        <end position="606"/>
    </location>
</feature>
<feature type="region of interest" description="Disordered" evidence="1">
    <location>
        <begin position="610"/>
        <end position="629"/>
    </location>
</feature>
<dbReference type="OrthoDB" id="1704454at2"/>
<dbReference type="RefSeq" id="WP_022937703.1">
    <property type="nucleotide sequence ID" value="NZ_CABKRQ010000003.1"/>
</dbReference>
<feature type="chain" id="PRO_5039693010" description="CARDB domain-containing protein" evidence="3">
    <location>
        <begin position="26"/>
        <end position="629"/>
    </location>
</feature>
<evidence type="ECO:0000313" key="4">
    <source>
        <dbReference type="EMBL" id="PXX77568.1"/>
    </source>
</evidence>
<sequence>MRKNKILLKSAAAMLSLMMMGSMMPGMNVKAAMSEDDAKKYCEDRGLAFGSFDQDTGAVICVKRETVEVPSDPEPDTPIYGNIFKLYPGYDTPTINAGESKVIEFPIVYATKKTATSYEQAQITLPDGLYFYEANDIQSFDVKTQKDDKRFEGKVAILKASISASSDAKSGTVTVPIKITYKYSGNSNPITETVNAYIKINGTDSNPANRLKITNYSFDRQNIKAGEAFNLTVELNNPSNGAVKNVNVNIGNLTTETIMMNNAIDTMYLPELPANSTKTLTFPMIASKNIDKNSQMLELSVTADGIDSPLTSKIFAFISKSADGSEAALNGKPKIVIDSYDYGGTAVTGGQPFDLSMVFRNTSSNITIENLKMTIQSVADEKTGGAFTPTSSSNSFFVKSIAPNGSIGQSINLMPKADADPKSYGLEIRFEFEYVIKGELQEGSSTEQISIPLKQSDRFEVGEVDMWGPIYVGMESQINVSYVNKGKSTINNLEISVEGENMTAMESRSYVGNVESGNSDYYSVNITANQEGPVKGKIKFSYEDANGQTVVVEKEFSSDAISMNFEPDPGMDIPEPTQPEGMPMWGKILIGVVVVGGIAAVAYVVIKKKKAKSKLQEAESYDDFPEDGE</sequence>
<proteinExistence type="predicted"/>
<protein>
    <recommendedName>
        <fullName evidence="6">CARDB domain-containing protein</fullName>
    </recommendedName>
</protein>
<keyword evidence="2" id="KW-0472">Membrane</keyword>
<feature type="signal peptide" evidence="3">
    <location>
        <begin position="1"/>
        <end position="25"/>
    </location>
</feature>
<organism evidence="4 5">
    <name type="scientific">Dielma fastidiosa</name>
    <dbReference type="NCBI Taxonomy" id="1034346"/>
    <lineage>
        <taxon>Bacteria</taxon>
        <taxon>Bacillati</taxon>
        <taxon>Bacillota</taxon>
        <taxon>Erysipelotrichia</taxon>
        <taxon>Erysipelotrichales</taxon>
        <taxon>Erysipelotrichaceae</taxon>
        <taxon>Dielma</taxon>
    </lineage>
</organism>
<reference evidence="4 5" key="1">
    <citation type="submission" date="2018-05" db="EMBL/GenBank/DDBJ databases">
        <title>Genomic Encyclopedia of Type Strains, Phase IV (KMG-IV): sequencing the most valuable type-strain genomes for metagenomic binning, comparative biology and taxonomic classification.</title>
        <authorList>
            <person name="Goeker M."/>
        </authorList>
    </citation>
    <scope>NUCLEOTIDE SEQUENCE [LARGE SCALE GENOMIC DNA]</scope>
    <source>
        <strain evidence="4 5">JC118</strain>
    </source>
</reference>
<comment type="caution">
    <text evidence="4">The sequence shown here is derived from an EMBL/GenBank/DDBJ whole genome shotgun (WGS) entry which is preliminary data.</text>
</comment>
<dbReference type="InterPro" id="IPR013783">
    <property type="entry name" value="Ig-like_fold"/>
</dbReference>
<gene>
    <name evidence="4" type="ORF">DES51_110119</name>
</gene>
<dbReference type="PANTHER" id="PTHR35902:SF3">
    <property type="entry name" value="NPCBM-ASSOCIATED, NEW3 DOMAIN OF ALPHA-GALACTOSIDASE"/>
    <property type="match status" value="1"/>
</dbReference>
<dbReference type="Gene3D" id="2.60.40.10">
    <property type="entry name" value="Immunoglobulins"/>
    <property type="match status" value="2"/>
</dbReference>
<dbReference type="STRING" id="1034346.GCA_000313565_01397"/>
<evidence type="ECO:0000256" key="2">
    <source>
        <dbReference type="SAM" id="Phobius"/>
    </source>
</evidence>
<evidence type="ECO:0000256" key="1">
    <source>
        <dbReference type="SAM" id="MobiDB-lite"/>
    </source>
</evidence>
<dbReference type="Proteomes" id="UP000247612">
    <property type="component" value="Unassembled WGS sequence"/>
</dbReference>
<evidence type="ECO:0008006" key="6">
    <source>
        <dbReference type="Google" id="ProtNLM"/>
    </source>
</evidence>
<keyword evidence="2" id="KW-0812">Transmembrane</keyword>
<dbReference type="PANTHER" id="PTHR35902">
    <property type="entry name" value="S-LAYER DOMAIN-LIKE PROTEIN-RELATED"/>
    <property type="match status" value="1"/>
</dbReference>
<evidence type="ECO:0000256" key="3">
    <source>
        <dbReference type="SAM" id="SignalP"/>
    </source>
</evidence>
<evidence type="ECO:0000313" key="5">
    <source>
        <dbReference type="Proteomes" id="UP000247612"/>
    </source>
</evidence>